<dbReference type="RefSeq" id="WP_271020722.1">
    <property type="nucleotide sequence ID" value="NZ_JAQHXR010000001.1"/>
</dbReference>
<dbReference type="Gene3D" id="3.60.21.10">
    <property type="match status" value="1"/>
</dbReference>
<sequence length="219" mass="25446">MVYIIGDVHGCYDTLCRLIESLPDSYNSDIIFVGDVIDRGAKSCEVIDLIIKYNYRCLLGNHEELMLRYYKRLQGSGVHWLEHGGYETLQSYERNGGFEKIVEHLNWLMELPYYLDLPIYDESNRRLFVTHGFGLQYYSLRDTSKDEIIWNRLHKSDEVCSLDSSVFNVFGHDVQKDVYFGKSFAAIDTGCVYYAKLESASLSALEYPSKRVFKVRYCG</sequence>
<dbReference type="SUPFAM" id="SSF56300">
    <property type="entry name" value="Metallo-dependent phosphatases"/>
    <property type="match status" value="1"/>
</dbReference>
<proteinExistence type="predicted"/>
<dbReference type="InterPro" id="IPR004843">
    <property type="entry name" value="Calcineurin-like_PHP"/>
</dbReference>
<evidence type="ECO:0000313" key="2">
    <source>
        <dbReference type="EMBL" id="MDA3968432.1"/>
    </source>
</evidence>
<name>A0ABT4VCJ1_9HELI</name>
<dbReference type="EMBL" id="JAQHXR010000001">
    <property type="protein sequence ID" value="MDA3968432.1"/>
    <property type="molecule type" value="Genomic_DNA"/>
</dbReference>
<dbReference type="Pfam" id="PF00149">
    <property type="entry name" value="Metallophos"/>
    <property type="match status" value="1"/>
</dbReference>
<dbReference type="PANTHER" id="PTHR42850:SF4">
    <property type="entry name" value="ZINC-DEPENDENT ENDOPOLYPHOSPHATASE"/>
    <property type="match status" value="1"/>
</dbReference>
<dbReference type="PANTHER" id="PTHR42850">
    <property type="entry name" value="METALLOPHOSPHOESTERASE"/>
    <property type="match status" value="1"/>
</dbReference>
<dbReference type="CDD" id="cd00144">
    <property type="entry name" value="MPP_PPP_family"/>
    <property type="match status" value="1"/>
</dbReference>
<evidence type="ECO:0000313" key="3">
    <source>
        <dbReference type="Proteomes" id="UP001210261"/>
    </source>
</evidence>
<reference evidence="2 3" key="1">
    <citation type="submission" date="2023-01" db="EMBL/GenBank/DDBJ databases">
        <title>Description of Helicobacter ibis sp. nov. isolated from faecal droppings of black-faced ibis (Theristicus melanopis).</title>
        <authorList>
            <person name="Lopez-Cantillo M."/>
            <person name="Vidal-Veuthey B."/>
            <person name="Mella A."/>
            <person name="De La Haba R."/>
            <person name="Collado L."/>
        </authorList>
    </citation>
    <scope>NUCLEOTIDE SEQUENCE [LARGE SCALE GENOMIC DNA]</scope>
    <source>
        <strain evidence="2 3">A82</strain>
    </source>
</reference>
<keyword evidence="3" id="KW-1185">Reference proteome</keyword>
<dbReference type="InterPro" id="IPR006186">
    <property type="entry name" value="Ser/Thr-sp_prot-phosphatase"/>
</dbReference>
<comment type="caution">
    <text evidence="2">The sequence shown here is derived from an EMBL/GenBank/DDBJ whole genome shotgun (WGS) entry which is preliminary data.</text>
</comment>
<evidence type="ECO:0000259" key="1">
    <source>
        <dbReference type="Pfam" id="PF00149"/>
    </source>
</evidence>
<dbReference type="PRINTS" id="PR00114">
    <property type="entry name" value="STPHPHTASE"/>
</dbReference>
<protein>
    <submittedName>
        <fullName evidence="2">Metallophosphoesterase family protein</fullName>
    </submittedName>
</protein>
<feature type="domain" description="Calcineurin-like phosphoesterase" evidence="1">
    <location>
        <begin position="2"/>
        <end position="152"/>
    </location>
</feature>
<accession>A0ABT4VCJ1</accession>
<dbReference type="Proteomes" id="UP001210261">
    <property type="component" value="Unassembled WGS sequence"/>
</dbReference>
<gene>
    <name evidence="2" type="ORF">PF021_01940</name>
</gene>
<dbReference type="InterPro" id="IPR029052">
    <property type="entry name" value="Metallo-depent_PP-like"/>
</dbReference>
<dbReference type="InterPro" id="IPR050126">
    <property type="entry name" value="Ap4A_hydrolase"/>
</dbReference>
<organism evidence="2 3">
    <name type="scientific">Helicobacter ibis</name>
    <dbReference type="NCBI Taxonomy" id="2962633"/>
    <lineage>
        <taxon>Bacteria</taxon>
        <taxon>Pseudomonadati</taxon>
        <taxon>Campylobacterota</taxon>
        <taxon>Epsilonproteobacteria</taxon>
        <taxon>Campylobacterales</taxon>
        <taxon>Helicobacteraceae</taxon>
        <taxon>Helicobacter</taxon>
    </lineage>
</organism>